<comment type="similarity">
    <text evidence="2">Belongs to the CDP-glycerol glycerophosphotransferase family.</text>
</comment>
<dbReference type="RefSeq" id="WP_154486176.1">
    <property type="nucleotide sequence ID" value="NZ_VUMW01000001.1"/>
</dbReference>
<dbReference type="EMBL" id="VUMW01000001">
    <property type="protein sequence ID" value="MST78955.1"/>
    <property type="molecule type" value="Genomic_DNA"/>
</dbReference>
<dbReference type="PANTHER" id="PTHR37316">
    <property type="entry name" value="TEICHOIC ACID GLYCEROL-PHOSPHATE PRIMASE"/>
    <property type="match status" value="1"/>
</dbReference>
<dbReference type="AlphaFoldDB" id="A0A844FKZ1"/>
<evidence type="ECO:0000313" key="7">
    <source>
        <dbReference type="EMBL" id="MST78955.1"/>
    </source>
</evidence>
<dbReference type="Proteomes" id="UP000452141">
    <property type="component" value="Unassembled WGS sequence"/>
</dbReference>
<evidence type="ECO:0000256" key="2">
    <source>
        <dbReference type="ARBA" id="ARBA00010488"/>
    </source>
</evidence>
<protein>
    <submittedName>
        <fullName evidence="7">CDP-glycerol--glycerophosphate glycerophosphotransferase</fullName>
    </submittedName>
</protein>
<comment type="subcellular location">
    <subcellularLocation>
        <location evidence="1">Cell membrane</location>
        <topology evidence="1">Peripheral membrane protein</topology>
    </subcellularLocation>
</comment>
<gene>
    <name evidence="7" type="ORF">FYJ61_00325</name>
</gene>
<accession>A0A844FKZ1</accession>
<dbReference type="GO" id="GO:0005886">
    <property type="term" value="C:plasma membrane"/>
    <property type="evidence" value="ECO:0007669"/>
    <property type="project" value="UniProtKB-SubCell"/>
</dbReference>
<dbReference type="Pfam" id="PF04464">
    <property type="entry name" value="Glyphos_transf"/>
    <property type="match status" value="1"/>
</dbReference>
<organism evidence="7 8">
    <name type="scientific">Lactobacillus equicursoris</name>
    <dbReference type="NCBI Taxonomy" id="420645"/>
    <lineage>
        <taxon>Bacteria</taxon>
        <taxon>Bacillati</taxon>
        <taxon>Bacillota</taxon>
        <taxon>Bacilli</taxon>
        <taxon>Lactobacillales</taxon>
        <taxon>Lactobacillaceae</taxon>
        <taxon>Lactobacillus</taxon>
    </lineage>
</organism>
<keyword evidence="6" id="KW-0472">Membrane</keyword>
<sequence>MKTFLFRLYLAMMKFLASLQKEDPNCFVILNGAGRSGSNGYLFYRYLKKEHPEATAYLIEPWPSSHLPWSDWQKIGRAKYVLTTHQPFKVRKSQVNFAFWHGIPLKRMGTMAHNTKRRDNRRNERLWQKVDAVTSSSDLYESLMSACMGIEGGKYQKLGFPRIDALLENEYDRDYLLREFFNLDPTEIAGKKVQVGIYVPTFRYELDDPQIMDRIASGNFFAFSDFDLEKLDQELTQKGIYLLVKLHPWEMKLFKDFHLEASHIAFLNNSDLFDRELDLYEILGATDFLMTDFSSIYFDYLHLNKPLYFVTNCLAKYEQTRGFLLGPYGEIVPGEKVASQAEFLAKIGKADRFADKRQEWLNLVDPVDGGQACEQIYAFLSEGNY</sequence>
<evidence type="ECO:0000256" key="6">
    <source>
        <dbReference type="ARBA" id="ARBA00023136"/>
    </source>
</evidence>
<reference evidence="7 8" key="1">
    <citation type="submission" date="2019-08" db="EMBL/GenBank/DDBJ databases">
        <title>In-depth cultivation of the pig gut microbiome towards novel bacterial diversity and tailored functional studies.</title>
        <authorList>
            <person name="Wylensek D."/>
            <person name="Hitch T.C.A."/>
            <person name="Clavel T."/>
        </authorList>
    </citation>
    <scope>NUCLEOTIDE SEQUENCE [LARGE SCALE GENOMIC DNA]</scope>
    <source>
        <strain evidence="7 8">WCA-470BD-2E</strain>
    </source>
</reference>
<evidence type="ECO:0000313" key="8">
    <source>
        <dbReference type="Proteomes" id="UP000452141"/>
    </source>
</evidence>
<dbReference type="PANTHER" id="PTHR37316:SF3">
    <property type="entry name" value="TEICHOIC ACID GLYCEROL-PHOSPHATE TRANSFERASE"/>
    <property type="match status" value="1"/>
</dbReference>
<keyword evidence="3" id="KW-1003">Cell membrane</keyword>
<proteinExistence type="inferred from homology"/>
<evidence type="ECO:0000256" key="1">
    <source>
        <dbReference type="ARBA" id="ARBA00004202"/>
    </source>
</evidence>
<evidence type="ECO:0000256" key="5">
    <source>
        <dbReference type="ARBA" id="ARBA00022944"/>
    </source>
</evidence>
<comment type="caution">
    <text evidence="7">The sequence shown here is derived from an EMBL/GenBank/DDBJ whole genome shotgun (WGS) entry which is preliminary data.</text>
</comment>
<evidence type="ECO:0000256" key="3">
    <source>
        <dbReference type="ARBA" id="ARBA00022475"/>
    </source>
</evidence>
<keyword evidence="4 7" id="KW-0808">Transferase</keyword>
<dbReference type="InterPro" id="IPR043148">
    <property type="entry name" value="TagF_C"/>
</dbReference>
<dbReference type="InterPro" id="IPR007554">
    <property type="entry name" value="Glycerophosphate_synth"/>
</dbReference>
<dbReference type="GO" id="GO:0019350">
    <property type="term" value="P:teichoic acid biosynthetic process"/>
    <property type="evidence" value="ECO:0007669"/>
    <property type="project" value="UniProtKB-KW"/>
</dbReference>
<name>A0A844FKZ1_9LACO</name>
<dbReference type="Gene3D" id="3.40.50.12580">
    <property type="match status" value="1"/>
</dbReference>
<dbReference type="GO" id="GO:0047355">
    <property type="term" value="F:CDP-glycerol glycerophosphotransferase activity"/>
    <property type="evidence" value="ECO:0007669"/>
    <property type="project" value="InterPro"/>
</dbReference>
<keyword evidence="5" id="KW-0777">Teichoic acid biosynthesis</keyword>
<evidence type="ECO:0000256" key="4">
    <source>
        <dbReference type="ARBA" id="ARBA00022679"/>
    </source>
</evidence>
<dbReference type="InterPro" id="IPR043149">
    <property type="entry name" value="TagF_N"/>
</dbReference>
<dbReference type="Gene3D" id="3.40.50.11820">
    <property type="match status" value="1"/>
</dbReference>
<dbReference type="InterPro" id="IPR051612">
    <property type="entry name" value="Teichoic_Acid_Biosynth"/>
</dbReference>
<dbReference type="SUPFAM" id="SSF53756">
    <property type="entry name" value="UDP-Glycosyltransferase/glycogen phosphorylase"/>
    <property type="match status" value="1"/>
</dbReference>